<protein>
    <recommendedName>
        <fullName evidence="3">alanine--glyoxylate transaminase</fullName>
        <ecNumber evidence="3">2.6.1.44</ecNumber>
    </recommendedName>
</protein>
<dbReference type="PROSITE" id="PS00595">
    <property type="entry name" value="AA_TRANSFER_CLASS_5"/>
    <property type="match status" value="1"/>
</dbReference>
<name>A0A401GWD3_9APHY</name>
<evidence type="ECO:0000256" key="8">
    <source>
        <dbReference type="PIRSR" id="PIRSR000524-50"/>
    </source>
</evidence>
<dbReference type="FunFam" id="3.40.640.10:FF:000027">
    <property type="entry name" value="Serine--pyruvate aminotransferase, mitochondrial"/>
    <property type="match status" value="1"/>
</dbReference>
<dbReference type="InterPro" id="IPR015422">
    <property type="entry name" value="PyrdxlP-dep_Trfase_small"/>
</dbReference>
<feature type="binding site" evidence="7">
    <location>
        <position position="352"/>
    </location>
    <ligand>
        <name>substrate</name>
    </ligand>
</feature>
<dbReference type="STRING" id="139825.A0A401GWD3"/>
<dbReference type="GO" id="GO:0005777">
    <property type="term" value="C:peroxisome"/>
    <property type="evidence" value="ECO:0007669"/>
    <property type="project" value="TreeGrafter"/>
</dbReference>
<accession>A0A401GWD3</accession>
<feature type="modified residue" description="N6-(pyridoxal phosphate)lysine" evidence="8">
    <location>
        <position position="198"/>
    </location>
</feature>
<dbReference type="Pfam" id="PF00266">
    <property type="entry name" value="Aminotran_5"/>
    <property type="match status" value="1"/>
</dbReference>
<keyword evidence="6 8" id="KW-0663">Pyridoxal phosphate</keyword>
<evidence type="ECO:0000256" key="7">
    <source>
        <dbReference type="PIRSR" id="PIRSR000524-1"/>
    </source>
</evidence>
<dbReference type="GO" id="GO:0008453">
    <property type="term" value="F:alanine-glyoxylate transaminase activity"/>
    <property type="evidence" value="ECO:0007669"/>
    <property type="project" value="UniProtKB-EC"/>
</dbReference>
<dbReference type="OrthoDB" id="7403325at2759"/>
<sequence>MSTFKQQPHKLLVIPGPIEVADEVLYANAHPSMSHMSADFVPVLGDCIRMTRDVLYSTTAQPFIMAGSGTLGWDQVAANLVEPGEYVLFLNTGYFGEGFVDCLRVYGAHVDELQAKFGGAVPLSDIEQALASKKYKLIACTHVDTSTAVLCNVKAVAEIVKKTAPDTLIAVDGVCSVASEEIRMDAWGIDVVVTASQKGLGTPPGLSIVVASQRAIQVFENRVTPVAAYYASWKKWLPVMRAYEKGSAAYFATPPVNLVYAYRASLDRITKSSPTLEERFTLHREASKRIKDAVAELGLKQLPVDSNSSANGMTAIYFPDGFTASDIIPRMAQRDVVVAGGVHKDYKDKYFRIGHMGISVVDKERGDVEKVITALKESFAEARASKIV</sequence>
<comment type="similarity">
    <text evidence="2 9">Belongs to the class-V pyridoxal-phosphate-dependent aminotransferase family.</text>
</comment>
<evidence type="ECO:0000313" key="13">
    <source>
        <dbReference type="Proteomes" id="UP000287166"/>
    </source>
</evidence>
<proteinExistence type="inferred from homology"/>
<evidence type="ECO:0000256" key="6">
    <source>
        <dbReference type="ARBA" id="ARBA00022898"/>
    </source>
</evidence>
<dbReference type="InParanoid" id="A0A401GWD3"/>
<dbReference type="PANTHER" id="PTHR21152">
    <property type="entry name" value="AMINOTRANSFERASE CLASS V"/>
    <property type="match status" value="1"/>
</dbReference>
<reference evidence="12 13" key="1">
    <citation type="journal article" date="2018" name="Sci. Rep.">
        <title>Genome sequence of the cauliflower mushroom Sparassis crispa (Hanabiratake) and its association with beneficial usage.</title>
        <authorList>
            <person name="Kiyama R."/>
            <person name="Furutani Y."/>
            <person name="Kawaguchi K."/>
            <person name="Nakanishi T."/>
        </authorList>
    </citation>
    <scope>NUCLEOTIDE SEQUENCE [LARGE SCALE GENOMIC DNA]</scope>
</reference>
<dbReference type="GO" id="GO:0019265">
    <property type="term" value="P:glycine biosynthetic process, by transamination of glyoxylate"/>
    <property type="evidence" value="ECO:0007669"/>
    <property type="project" value="TreeGrafter"/>
</dbReference>
<dbReference type="InterPro" id="IPR015421">
    <property type="entry name" value="PyrdxlP-dep_Trfase_major"/>
</dbReference>
<evidence type="ECO:0000256" key="10">
    <source>
        <dbReference type="RuleBase" id="RU004504"/>
    </source>
</evidence>
<gene>
    <name evidence="12" type="ORF">SCP_0903720</name>
</gene>
<dbReference type="InterPro" id="IPR024169">
    <property type="entry name" value="SP_NH2Trfase/AEP_transaminase"/>
</dbReference>
<evidence type="ECO:0000256" key="1">
    <source>
        <dbReference type="ARBA" id="ARBA00001933"/>
    </source>
</evidence>
<dbReference type="Gene3D" id="3.40.640.10">
    <property type="entry name" value="Type I PLP-dependent aspartate aminotransferase-like (Major domain)"/>
    <property type="match status" value="1"/>
</dbReference>
<evidence type="ECO:0000259" key="11">
    <source>
        <dbReference type="Pfam" id="PF00266"/>
    </source>
</evidence>
<dbReference type="GeneID" id="38783410"/>
<dbReference type="EMBL" id="BFAD01000009">
    <property type="protein sequence ID" value="GBE86493.1"/>
    <property type="molecule type" value="Genomic_DNA"/>
</dbReference>
<dbReference type="InterPro" id="IPR000192">
    <property type="entry name" value="Aminotrans_V_dom"/>
</dbReference>
<dbReference type="SUPFAM" id="SSF53383">
    <property type="entry name" value="PLP-dependent transferases"/>
    <property type="match status" value="1"/>
</dbReference>
<evidence type="ECO:0000256" key="3">
    <source>
        <dbReference type="ARBA" id="ARBA00013049"/>
    </source>
</evidence>
<dbReference type="FunFam" id="3.90.1150.10:FF:000049">
    <property type="entry name" value="Alanine-glyoxylate aminotransferase 1"/>
    <property type="match status" value="1"/>
</dbReference>
<keyword evidence="4 12" id="KW-0032">Aminotransferase</keyword>
<dbReference type="PIRSF" id="PIRSF000524">
    <property type="entry name" value="SPT"/>
    <property type="match status" value="1"/>
</dbReference>
<dbReference type="AlphaFoldDB" id="A0A401GWD3"/>
<organism evidence="12 13">
    <name type="scientific">Sparassis crispa</name>
    <dbReference type="NCBI Taxonomy" id="139825"/>
    <lineage>
        <taxon>Eukaryota</taxon>
        <taxon>Fungi</taxon>
        <taxon>Dikarya</taxon>
        <taxon>Basidiomycota</taxon>
        <taxon>Agaricomycotina</taxon>
        <taxon>Agaricomycetes</taxon>
        <taxon>Polyporales</taxon>
        <taxon>Sparassidaceae</taxon>
        <taxon>Sparassis</taxon>
    </lineage>
</organism>
<comment type="cofactor">
    <cofactor evidence="1 8 10">
        <name>pyridoxal 5'-phosphate</name>
        <dbReference type="ChEBI" id="CHEBI:597326"/>
    </cofactor>
</comment>
<evidence type="ECO:0000313" key="12">
    <source>
        <dbReference type="EMBL" id="GBE86493.1"/>
    </source>
</evidence>
<feature type="domain" description="Aminotransferase class V" evidence="11">
    <location>
        <begin position="25"/>
        <end position="343"/>
    </location>
</feature>
<evidence type="ECO:0000256" key="4">
    <source>
        <dbReference type="ARBA" id="ARBA00022576"/>
    </source>
</evidence>
<evidence type="ECO:0000256" key="9">
    <source>
        <dbReference type="RuleBase" id="RU004075"/>
    </source>
</evidence>
<dbReference type="Proteomes" id="UP000287166">
    <property type="component" value="Unassembled WGS sequence"/>
</dbReference>
<dbReference type="PANTHER" id="PTHR21152:SF24">
    <property type="entry name" value="ALANINE--GLYOXYLATE AMINOTRANSFERASE 1"/>
    <property type="match status" value="1"/>
</dbReference>
<dbReference type="GO" id="GO:0004760">
    <property type="term" value="F:L-serine-pyruvate transaminase activity"/>
    <property type="evidence" value="ECO:0007669"/>
    <property type="project" value="TreeGrafter"/>
</dbReference>
<dbReference type="RefSeq" id="XP_027617406.1">
    <property type="nucleotide sequence ID" value="XM_027761605.1"/>
</dbReference>
<dbReference type="Gene3D" id="3.90.1150.10">
    <property type="entry name" value="Aspartate Aminotransferase, domain 1"/>
    <property type="match status" value="1"/>
</dbReference>
<dbReference type="InterPro" id="IPR020578">
    <property type="entry name" value="Aminotrans_V_PyrdxlP_BS"/>
</dbReference>
<keyword evidence="13" id="KW-1185">Reference proteome</keyword>
<dbReference type="EC" id="2.6.1.44" evidence="3"/>
<keyword evidence="5 12" id="KW-0808">Transferase</keyword>
<comment type="caution">
    <text evidence="12">The sequence shown here is derived from an EMBL/GenBank/DDBJ whole genome shotgun (WGS) entry which is preliminary data.</text>
</comment>
<evidence type="ECO:0000256" key="2">
    <source>
        <dbReference type="ARBA" id="ARBA00009236"/>
    </source>
</evidence>
<evidence type="ECO:0000256" key="5">
    <source>
        <dbReference type="ARBA" id="ARBA00022679"/>
    </source>
</evidence>
<dbReference type="InterPro" id="IPR015424">
    <property type="entry name" value="PyrdxlP-dep_Trfase"/>
</dbReference>